<organism evidence="1 2">
    <name type="scientific">Desulfuromonas acetoxidans (strain DSM 684 / 11070)</name>
    <dbReference type="NCBI Taxonomy" id="281689"/>
    <lineage>
        <taxon>Bacteria</taxon>
        <taxon>Pseudomonadati</taxon>
        <taxon>Thermodesulfobacteriota</taxon>
        <taxon>Desulfuromonadia</taxon>
        <taxon>Desulfuromonadales</taxon>
        <taxon>Desulfuromonadaceae</taxon>
        <taxon>Desulfuromonas</taxon>
    </lineage>
</organism>
<sequence length="777" mass="85623">MGDQQPSYKRLRELAEAALRRAGLAKAWVMDLYPDAVIYTLPGTDGVDRYFRQPFTIGDTGLEFGRAVEVQKEFVPLRAAGQLLAACEDVSEEDAGYAWRVQVVEYGPGADGRINWPRGPLVAALNLYDGAKVFALQDSQHQASNKPFGKSPRELVGWLKNPVDTGTGIDADLCILKSAKWLRDGLVDSHERGAPKLFGLSHDIGASARTVMVAGRKMKEPVKISRVEVDVVYDPTNNGYFKHMVAACERDQQQQGDNTMLKQLLAAIKKKWPELHTKLTAGLEDGTISEESAIEQLSAAIGAVEETPESGKGSETTKDPEMDDLKAAIAKDSAELKKELDEVKQMRAAMILDTGLAASKLPEIVQDKLRRQFADGDVNAESLQAAIKEEKKVIDSLTGNGRTAGDGNGNVRMGRESSERLQAACDMLFGVTVADDLRDVPAFTSLRAAYTEMTGDTEVRGVLDPTQVQRMQAAYGSATFSYVLGNTLYRRLVQDYKERSDFGVSLLVGGNIRNAKDFRTMESVRIGYYGDLPDVNPETADYADLGQVSDEEISYALNQKGGYIDITRRMIINDDMRTVQKIINRLPRAARRTLAKRCWGKLVDNATYKGDSVALFHADHGNLGAAALTTTALEAGKLAFAQQTEPDSDERLDLKPRILVHPSELWATAKKINGTEGEPGTANFGNAFVGYFGANNENLFECPFMTDANDWMLLGDVNDCEILELAFLNGQQEPEMFVADNPTVGQMFVADKMQYKIRHEYETEIVDFRNVYKSVVV</sequence>
<evidence type="ECO:0000313" key="2">
    <source>
        <dbReference type="Proteomes" id="UP000005695"/>
    </source>
</evidence>
<reference evidence="1" key="2">
    <citation type="submission" date="2006-05" db="EMBL/GenBank/DDBJ databases">
        <title>Sequencing of the draft genome and assembly of Desulfuromonas acetoxidans DSM 684.</title>
        <authorList>
            <consortium name="US DOE Joint Genome Institute (JGI-PGF)"/>
            <person name="Copeland A."/>
            <person name="Lucas S."/>
            <person name="Lapidus A."/>
            <person name="Barry K."/>
            <person name="Detter J.C."/>
            <person name="Glavina del Rio T."/>
            <person name="Hammon N."/>
            <person name="Israni S."/>
            <person name="Dalin E."/>
            <person name="Tice H."/>
            <person name="Bruce D."/>
            <person name="Pitluck S."/>
            <person name="Richardson P."/>
        </authorList>
    </citation>
    <scope>NUCLEOTIDE SEQUENCE [LARGE SCALE GENOMIC DNA]</scope>
    <source>
        <strain evidence="1">DSM 684</strain>
    </source>
</reference>
<evidence type="ECO:0000313" key="1">
    <source>
        <dbReference type="EMBL" id="EAT16070.1"/>
    </source>
</evidence>
<dbReference type="EMBL" id="AAEW02000007">
    <property type="protein sequence ID" value="EAT16070.1"/>
    <property type="molecule type" value="Genomic_DNA"/>
</dbReference>
<name>Q1K071_DESA6</name>
<dbReference type="Pfam" id="PF25209">
    <property type="entry name" value="Phage_capsid_4"/>
    <property type="match status" value="1"/>
</dbReference>
<dbReference type="Proteomes" id="UP000005695">
    <property type="component" value="Unassembled WGS sequence"/>
</dbReference>
<dbReference type="RefSeq" id="WP_005999997.1">
    <property type="nucleotide sequence ID" value="NZ_AAEW02000007.1"/>
</dbReference>
<accession>Q1K071</accession>
<reference evidence="1" key="1">
    <citation type="submission" date="2006-05" db="EMBL/GenBank/DDBJ databases">
        <title>Annotation of the draft genome assembly of Desulfuromonas acetoxidans DSM 684.</title>
        <authorList>
            <consortium name="US DOE Joint Genome Institute (JGI-ORNL)"/>
            <person name="Larimer F."/>
            <person name="Land M."/>
            <person name="Hauser L."/>
        </authorList>
    </citation>
    <scope>NUCLEOTIDE SEQUENCE [LARGE SCALE GENOMIC DNA]</scope>
    <source>
        <strain evidence="1">DSM 684</strain>
    </source>
</reference>
<keyword evidence="2" id="KW-1185">Reference proteome</keyword>
<protein>
    <submittedName>
        <fullName evidence="1">Uncharacterized protein</fullName>
    </submittedName>
</protein>
<dbReference type="AlphaFoldDB" id="Q1K071"/>
<dbReference type="OrthoDB" id="9806592at2"/>
<comment type="caution">
    <text evidence="1">The sequence shown here is derived from an EMBL/GenBank/DDBJ whole genome shotgun (WGS) entry which is preliminary data.</text>
</comment>
<proteinExistence type="predicted"/>
<gene>
    <name evidence="1" type="ORF">Dace_2371</name>
</gene>